<feature type="domain" description="Domain of unknown function at the cortex 1" evidence="2">
    <location>
        <begin position="76"/>
        <end position="305"/>
    </location>
</feature>
<organism evidence="3 5">
    <name type="scientific">Polarella glacialis</name>
    <name type="common">Dinoflagellate</name>
    <dbReference type="NCBI Taxonomy" id="89957"/>
    <lineage>
        <taxon>Eukaryota</taxon>
        <taxon>Sar</taxon>
        <taxon>Alveolata</taxon>
        <taxon>Dinophyceae</taxon>
        <taxon>Suessiales</taxon>
        <taxon>Suessiaceae</taxon>
        <taxon>Polarella</taxon>
    </lineage>
</organism>
<evidence type="ECO:0000259" key="2">
    <source>
        <dbReference type="Pfam" id="PF08588"/>
    </source>
</evidence>
<dbReference type="OrthoDB" id="417414at2759"/>
<accession>A0A813I0N8</accession>
<protein>
    <recommendedName>
        <fullName evidence="2">Domain of unknown function at the cortex 1 domain-containing protein</fullName>
    </recommendedName>
</protein>
<dbReference type="OMA" id="WAFDQFI"/>
<dbReference type="EMBL" id="CAJNNW010027465">
    <property type="protein sequence ID" value="CAE8691559.1"/>
    <property type="molecule type" value="Genomic_DNA"/>
</dbReference>
<reference evidence="3" key="1">
    <citation type="submission" date="2021-02" db="EMBL/GenBank/DDBJ databases">
        <authorList>
            <person name="Dougan E. K."/>
            <person name="Rhodes N."/>
            <person name="Thang M."/>
            <person name="Chan C."/>
        </authorList>
    </citation>
    <scope>NUCLEOTIDE SEQUENCE</scope>
</reference>
<dbReference type="Proteomes" id="UP000654075">
    <property type="component" value="Unassembled WGS sequence"/>
</dbReference>
<feature type="region of interest" description="Disordered" evidence="1">
    <location>
        <begin position="346"/>
        <end position="374"/>
    </location>
</feature>
<comment type="caution">
    <text evidence="3">The sequence shown here is derived from an EMBL/GenBank/DDBJ whole genome shotgun (WGS) entry which is preliminary data.</text>
</comment>
<dbReference type="AlphaFoldDB" id="A0A813I0N8"/>
<sequence length="402" mass="44754">MMVTSLAEEHGLLHDIRILGPPWLMSLVAALALLHLAYRLSQKGVASTTVSSCSAKDEDYPQLDIPPGRKLEIAMEPPCGLHWTNSREPIAFENEMCVGKLLFFHPPTDPMAIQGSADLEFAQYFKGKTRLWELRIQLQLKRTLPYRGEFFFGIELGSYVPLPATIKRTIALAVVAIKQAVGGVYQSPGDDPSGWQGGELEQPTCVLPLWAFDQFIHSPAGSLPPALTAPDFPSLGSVRKGRMKDYAKEVEELTASLAPGPVYTFAFWGNSRFLDVIEWKLRGIPLLTPLDLGKLIGDPPVWACLYCLRPSENDREGLKAESRHLQSRKTYLFKVATWNSEQRPDRSRFEALTGRRSADSELGGASGDSNPRRKAGLRERVGRLLNEPFACCTSRSDRVRVY</sequence>
<gene>
    <name evidence="3" type="ORF">PGLA1383_LOCUS58226</name>
    <name evidence="4" type="ORF">PGLA2088_LOCUS27471</name>
</gene>
<evidence type="ECO:0000313" key="4">
    <source>
        <dbReference type="EMBL" id="CAE8691559.1"/>
    </source>
</evidence>
<dbReference type="Pfam" id="PF08588">
    <property type="entry name" value="Duc1"/>
    <property type="match status" value="1"/>
</dbReference>
<evidence type="ECO:0000313" key="5">
    <source>
        <dbReference type="Proteomes" id="UP000654075"/>
    </source>
</evidence>
<proteinExistence type="predicted"/>
<dbReference type="InterPro" id="IPR013897">
    <property type="entry name" value="Duc1"/>
</dbReference>
<evidence type="ECO:0000256" key="1">
    <source>
        <dbReference type="SAM" id="MobiDB-lite"/>
    </source>
</evidence>
<name>A0A813I0N8_POLGL</name>
<keyword evidence="5" id="KW-1185">Reference proteome</keyword>
<dbReference type="Proteomes" id="UP000626109">
    <property type="component" value="Unassembled WGS sequence"/>
</dbReference>
<evidence type="ECO:0000313" key="3">
    <source>
        <dbReference type="EMBL" id="CAE8643940.1"/>
    </source>
</evidence>
<dbReference type="EMBL" id="CAJNNV010033478">
    <property type="protein sequence ID" value="CAE8643940.1"/>
    <property type="molecule type" value="Genomic_DNA"/>
</dbReference>